<dbReference type="CDD" id="cd01948">
    <property type="entry name" value="EAL"/>
    <property type="match status" value="1"/>
</dbReference>
<feature type="domain" description="PAS" evidence="2">
    <location>
        <begin position="307"/>
        <end position="362"/>
    </location>
</feature>
<reference evidence="6 7" key="1">
    <citation type="submission" date="2020-06" db="EMBL/GenBank/DDBJ databases">
        <authorList>
            <person name="Qiu C."/>
            <person name="Liu Z."/>
        </authorList>
    </citation>
    <scope>NUCLEOTIDE SEQUENCE [LARGE SCALE GENOMIC DNA]</scope>
    <source>
        <strain evidence="6 7">EM 1</strain>
    </source>
</reference>
<dbReference type="PANTHER" id="PTHR44757">
    <property type="entry name" value="DIGUANYLATE CYCLASE DGCP"/>
    <property type="match status" value="1"/>
</dbReference>
<evidence type="ECO:0000259" key="2">
    <source>
        <dbReference type="PROSITE" id="PS50112"/>
    </source>
</evidence>
<evidence type="ECO:0000259" key="3">
    <source>
        <dbReference type="PROSITE" id="PS50113"/>
    </source>
</evidence>
<dbReference type="Gene3D" id="3.30.450.20">
    <property type="entry name" value="PAS domain"/>
    <property type="match status" value="2"/>
</dbReference>
<dbReference type="NCBIfam" id="TIGR00254">
    <property type="entry name" value="GGDEF"/>
    <property type="match status" value="1"/>
</dbReference>
<dbReference type="PROSITE" id="PS50112">
    <property type="entry name" value="PAS"/>
    <property type="match status" value="1"/>
</dbReference>
<dbReference type="RefSeq" id="WP_176802679.1">
    <property type="nucleotide sequence ID" value="NZ_JABXYJ010000003.1"/>
</dbReference>
<proteinExistence type="predicted"/>
<dbReference type="InterPro" id="IPR029787">
    <property type="entry name" value="Nucleotide_cyclase"/>
</dbReference>
<feature type="domain" description="GGDEF" evidence="5">
    <location>
        <begin position="446"/>
        <end position="579"/>
    </location>
</feature>
<dbReference type="PROSITE" id="PS50883">
    <property type="entry name" value="EAL"/>
    <property type="match status" value="1"/>
</dbReference>
<dbReference type="Pfam" id="PF08447">
    <property type="entry name" value="PAS_3"/>
    <property type="match status" value="1"/>
</dbReference>
<dbReference type="InterPro" id="IPR001610">
    <property type="entry name" value="PAC"/>
</dbReference>
<dbReference type="FunFam" id="3.20.20.450:FF:000001">
    <property type="entry name" value="Cyclic di-GMP phosphodiesterase yahA"/>
    <property type="match status" value="1"/>
</dbReference>
<dbReference type="Pfam" id="PF00990">
    <property type="entry name" value="GGDEF"/>
    <property type="match status" value="1"/>
</dbReference>
<dbReference type="Gene3D" id="3.20.20.450">
    <property type="entry name" value="EAL domain"/>
    <property type="match status" value="1"/>
</dbReference>
<dbReference type="InterPro" id="IPR052155">
    <property type="entry name" value="Biofilm_reg_signaling"/>
</dbReference>
<evidence type="ECO:0000259" key="4">
    <source>
        <dbReference type="PROSITE" id="PS50883"/>
    </source>
</evidence>
<evidence type="ECO:0000313" key="6">
    <source>
        <dbReference type="EMBL" id="NVO77409.1"/>
    </source>
</evidence>
<comment type="caution">
    <text evidence="6">The sequence shown here is derived from an EMBL/GenBank/DDBJ whole genome shotgun (WGS) entry which is preliminary data.</text>
</comment>
<evidence type="ECO:0000313" key="7">
    <source>
        <dbReference type="Proteomes" id="UP000588051"/>
    </source>
</evidence>
<dbReference type="FunFam" id="3.30.70.270:FF:000001">
    <property type="entry name" value="Diguanylate cyclase domain protein"/>
    <property type="match status" value="1"/>
</dbReference>
<dbReference type="PIRSF" id="PIRSF005925">
    <property type="entry name" value="Dos"/>
    <property type="match status" value="1"/>
</dbReference>
<dbReference type="SMART" id="SM00086">
    <property type="entry name" value="PAC"/>
    <property type="match status" value="2"/>
</dbReference>
<protein>
    <submittedName>
        <fullName evidence="6">EAL domain-containing protein</fullName>
    </submittedName>
</protein>
<dbReference type="SUPFAM" id="SSF55785">
    <property type="entry name" value="PYP-like sensor domain (PAS domain)"/>
    <property type="match status" value="2"/>
</dbReference>
<dbReference type="Pfam" id="PF00563">
    <property type="entry name" value="EAL"/>
    <property type="match status" value="1"/>
</dbReference>
<dbReference type="CDD" id="cd01949">
    <property type="entry name" value="GGDEF"/>
    <property type="match status" value="1"/>
</dbReference>
<dbReference type="InterPro" id="IPR001633">
    <property type="entry name" value="EAL_dom"/>
</dbReference>
<feature type="domain" description="PAC" evidence="3">
    <location>
        <begin position="359"/>
        <end position="414"/>
    </location>
</feature>
<dbReference type="SUPFAM" id="SSF141868">
    <property type="entry name" value="EAL domain-like"/>
    <property type="match status" value="1"/>
</dbReference>
<dbReference type="PROSITE" id="PS50113">
    <property type="entry name" value="PAC"/>
    <property type="match status" value="1"/>
</dbReference>
<dbReference type="PANTHER" id="PTHR44757:SF2">
    <property type="entry name" value="BIOFILM ARCHITECTURE MAINTENANCE PROTEIN MBAA"/>
    <property type="match status" value="1"/>
</dbReference>
<dbReference type="InterPro" id="IPR000160">
    <property type="entry name" value="GGDEF_dom"/>
</dbReference>
<dbReference type="InterPro" id="IPR043128">
    <property type="entry name" value="Rev_trsase/Diguanyl_cyclase"/>
</dbReference>
<dbReference type="InterPro" id="IPR012226">
    <property type="entry name" value="Diguanyl_cyclase/Pdiesterase"/>
</dbReference>
<feature type="domain" description="EAL" evidence="4">
    <location>
        <begin position="588"/>
        <end position="842"/>
    </location>
</feature>
<dbReference type="SMART" id="SM00267">
    <property type="entry name" value="GGDEF"/>
    <property type="match status" value="1"/>
</dbReference>
<dbReference type="GO" id="GO:0071732">
    <property type="term" value="P:cellular response to nitric oxide"/>
    <property type="evidence" value="ECO:0007669"/>
    <property type="project" value="UniProtKB-ARBA"/>
</dbReference>
<accession>A0A850QDX9</accession>
<dbReference type="Proteomes" id="UP000588051">
    <property type="component" value="Unassembled WGS sequence"/>
</dbReference>
<evidence type="ECO:0000256" key="1">
    <source>
        <dbReference type="ARBA" id="ARBA00051114"/>
    </source>
</evidence>
<keyword evidence="7" id="KW-1185">Reference proteome</keyword>
<dbReference type="EMBL" id="JABXYJ010000003">
    <property type="protein sequence ID" value="NVO77409.1"/>
    <property type="molecule type" value="Genomic_DNA"/>
</dbReference>
<dbReference type="SMART" id="SM00091">
    <property type="entry name" value="PAS"/>
    <property type="match status" value="2"/>
</dbReference>
<sequence>MTRRGVAPQMGTIGQVDSLDAESQRLEHWYLLLGELTHCLWSPHALPAMLQDFCRILVQRAGYLQADILLEQQGQTETYTFTAGMPEQAEPYTGAADSMHDLMVSELIAPQRRLTLHARAPEHFTDVHPLHQVLGRFFRELADAILAQLGMPGHRDLQNDLELLALSVQQSPFSILITNALGELEYCNQAYTRQSGFTLAELESKCVLWDNGFPDDLQHRAAFTALQPGEHWHGDIQTRHKAGHCYWERQVVSPLCDEHGRVTHLIAVRQIINDDQFQIREVEQALLLREQALVSSSNGIMITRSDDHDHSIVYVNPAFERITGYRAEEVIGREGRFLVREDMAQPDLEEIRSALREKREGRALLRNYRKDGSQFWNELHISPVKDAAGAITTHFVSVINDVSERVNYQKELEYHATHDSLTGLANRSLLNDRITQAIAWAKRQELHVGLMLLDLDHFKLINDASGHGAGDEMLKQVAQRLNLCVRDTDTVARLGGDEFVIVLTDLPESGDVDAIAEKVRDSLARPMLINGAEVFVTASIGISVYPRDGDHGEILLRYADIAMYRVKEHGRNSARQFVPEMGVTAISRLNMEGAMRRGLERGEFSLHYQPKIDLVTHTVIGAEALVRWHHPQIGLIQPVEFIPLAEETGLILPLGEWVLNEACRQQVIWRNHGLPLLKIAVNMSSRQFRQDDLSERIARIIQDSGADPHQLTLELTESMVMQDVSSTLSALRSLKKLGLSISLDDFGTGYSSLSYLRRFPIDELKIDKSFINDIHVNPDDAAIASAIVAMGLSLGLNVVAEGVEKIEQIQLLKEMHCHQVQGYYFAKPMDAAAFENYLIRYPVKIS</sequence>
<name>A0A850QDX9_9BURK</name>
<dbReference type="Pfam" id="PF13426">
    <property type="entry name" value="PAS_9"/>
    <property type="match status" value="1"/>
</dbReference>
<comment type="catalytic activity">
    <reaction evidence="1">
        <text>3',3'-c-di-GMP + H2O = 5'-phosphoguanylyl(3'-&gt;5')guanosine + H(+)</text>
        <dbReference type="Rhea" id="RHEA:24902"/>
        <dbReference type="ChEBI" id="CHEBI:15377"/>
        <dbReference type="ChEBI" id="CHEBI:15378"/>
        <dbReference type="ChEBI" id="CHEBI:58754"/>
        <dbReference type="ChEBI" id="CHEBI:58805"/>
        <dbReference type="EC" id="3.1.4.52"/>
    </reaction>
    <physiologicalReaction direction="left-to-right" evidence="1">
        <dbReference type="Rhea" id="RHEA:24903"/>
    </physiologicalReaction>
</comment>
<dbReference type="InterPro" id="IPR000014">
    <property type="entry name" value="PAS"/>
</dbReference>
<dbReference type="InterPro" id="IPR035965">
    <property type="entry name" value="PAS-like_dom_sf"/>
</dbReference>
<dbReference type="InterPro" id="IPR035919">
    <property type="entry name" value="EAL_sf"/>
</dbReference>
<evidence type="ECO:0000259" key="5">
    <source>
        <dbReference type="PROSITE" id="PS50887"/>
    </source>
</evidence>
<dbReference type="SMART" id="SM00052">
    <property type="entry name" value="EAL"/>
    <property type="match status" value="1"/>
</dbReference>
<dbReference type="SUPFAM" id="SSF55073">
    <property type="entry name" value="Nucleotide cyclase"/>
    <property type="match status" value="1"/>
</dbReference>
<dbReference type="CDD" id="cd00130">
    <property type="entry name" value="PAS"/>
    <property type="match status" value="2"/>
</dbReference>
<dbReference type="PROSITE" id="PS50887">
    <property type="entry name" value="GGDEF"/>
    <property type="match status" value="1"/>
</dbReference>
<dbReference type="InterPro" id="IPR000700">
    <property type="entry name" value="PAS-assoc_C"/>
</dbReference>
<dbReference type="GO" id="GO:0071111">
    <property type="term" value="F:cyclic-guanylate-specific phosphodiesterase activity"/>
    <property type="evidence" value="ECO:0007669"/>
    <property type="project" value="UniProtKB-EC"/>
</dbReference>
<organism evidence="6 7">
    <name type="scientific">Undibacterium oligocarboniphilum</name>
    <dbReference type="NCBI Taxonomy" id="666702"/>
    <lineage>
        <taxon>Bacteria</taxon>
        <taxon>Pseudomonadati</taxon>
        <taxon>Pseudomonadota</taxon>
        <taxon>Betaproteobacteria</taxon>
        <taxon>Burkholderiales</taxon>
        <taxon>Oxalobacteraceae</taxon>
        <taxon>Undibacterium</taxon>
    </lineage>
</organism>
<dbReference type="AlphaFoldDB" id="A0A850QDX9"/>
<dbReference type="InterPro" id="IPR013655">
    <property type="entry name" value="PAS_fold_3"/>
</dbReference>
<gene>
    <name evidence="6" type="ORF">HV832_06140</name>
</gene>
<dbReference type="NCBIfam" id="TIGR00229">
    <property type="entry name" value="sensory_box"/>
    <property type="match status" value="2"/>
</dbReference>
<dbReference type="Gene3D" id="3.30.70.270">
    <property type="match status" value="1"/>
</dbReference>